<evidence type="ECO:0000256" key="1">
    <source>
        <dbReference type="SAM" id="MobiDB-lite"/>
    </source>
</evidence>
<dbReference type="AlphaFoldDB" id="A0A3S1B8X2"/>
<organism evidence="2 3">
    <name type="scientific">Elysia chlorotica</name>
    <name type="common">Eastern emerald elysia</name>
    <name type="synonym">Sea slug</name>
    <dbReference type="NCBI Taxonomy" id="188477"/>
    <lineage>
        <taxon>Eukaryota</taxon>
        <taxon>Metazoa</taxon>
        <taxon>Spiralia</taxon>
        <taxon>Lophotrochozoa</taxon>
        <taxon>Mollusca</taxon>
        <taxon>Gastropoda</taxon>
        <taxon>Heterobranchia</taxon>
        <taxon>Euthyneura</taxon>
        <taxon>Panpulmonata</taxon>
        <taxon>Sacoglossa</taxon>
        <taxon>Placobranchoidea</taxon>
        <taxon>Plakobranchidae</taxon>
        <taxon>Elysia</taxon>
    </lineage>
</organism>
<protein>
    <submittedName>
        <fullName evidence="2">Uncharacterized protein</fullName>
    </submittedName>
</protein>
<feature type="compositionally biased region" description="Polar residues" evidence="1">
    <location>
        <begin position="98"/>
        <end position="124"/>
    </location>
</feature>
<evidence type="ECO:0000313" key="3">
    <source>
        <dbReference type="Proteomes" id="UP000271974"/>
    </source>
</evidence>
<evidence type="ECO:0000313" key="2">
    <source>
        <dbReference type="EMBL" id="RUS78755.1"/>
    </source>
</evidence>
<comment type="caution">
    <text evidence="2">The sequence shown here is derived from an EMBL/GenBank/DDBJ whole genome shotgun (WGS) entry which is preliminary data.</text>
</comment>
<proteinExistence type="predicted"/>
<sequence length="205" mass="22291">MGKPGLGQRPSSSMPYCTSASGHRSGGGRGPVVLLDDRDPGRIRGRPATARPYTPGWNSAQGPTTRPGSATKYSLFSPLTPRAEKKTLFSKMTGEVSGPNTARPHSSLNRRPSSLQGGNRNETGNHCRPMSAKLTSESNLSMLQDPDYISSPLDPGNNLSQQCCERVFLAMRERILKDIFSVDLNIKKSSLLLLHDLVQHSTVLY</sequence>
<reference evidence="2 3" key="1">
    <citation type="submission" date="2019-01" db="EMBL/GenBank/DDBJ databases">
        <title>A draft genome assembly of the solar-powered sea slug Elysia chlorotica.</title>
        <authorList>
            <person name="Cai H."/>
            <person name="Li Q."/>
            <person name="Fang X."/>
            <person name="Li J."/>
            <person name="Curtis N.E."/>
            <person name="Altenburger A."/>
            <person name="Shibata T."/>
            <person name="Feng M."/>
            <person name="Maeda T."/>
            <person name="Schwartz J.A."/>
            <person name="Shigenobu S."/>
            <person name="Lundholm N."/>
            <person name="Nishiyama T."/>
            <person name="Yang H."/>
            <person name="Hasebe M."/>
            <person name="Li S."/>
            <person name="Pierce S.K."/>
            <person name="Wang J."/>
        </authorList>
    </citation>
    <scope>NUCLEOTIDE SEQUENCE [LARGE SCALE GENOMIC DNA]</scope>
    <source>
        <strain evidence="2">EC2010</strain>
        <tissue evidence="2">Whole organism of an adult</tissue>
    </source>
</reference>
<keyword evidence="3" id="KW-1185">Reference proteome</keyword>
<feature type="region of interest" description="Disordered" evidence="1">
    <location>
        <begin position="1"/>
        <end position="75"/>
    </location>
</feature>
<feature type="compositionally biased region" description="Polar residues" evidence="1">
    <location>
        <begin position="56"/>
        <end position="74"/>
    </location>
</feature>
<dbReference type="Proteomes" id="UP000271974">
    <property type="component" value="Unassembled WGS sequence"/>
</dbReference>
<accession>A0A3S1B8X2</accession>
<feature type="region of interest" description="Disordered" evidence="1">
    <location>
        <begin position="93"/>
        <end position="131"/>
    </location>
</feature>
<feature type="compositionally biased region" description="Polar residues" evidence="1">
    <location>
        <begin position="9"/>
        <end position="20"/>
    </location>
</feature>
<name>A0A3S1B8X2_ELYCH</name>
<gene>
    <name evidence="2" type="ORF">EGW08_013471</name>
</gene>
<dbReference type="EMBL" id="RQTK01000491">
    <property type="protein sequence ID" value="RUS78755.1"/>
    <property type="molecule type" value="Genomic_DNA"/>
</dbReference>